<evidence type="ECO:0000313" key="2">
    <source>
        <dbReference type="Proteomes" id="UP001652660"/>
    </source>
</evidence>
<keyword evidence="1" id="KW-1133">Transmembrane helix</keyword>
<dbReference type="InterPro" id="IPR032710">
    <property type="entry name" value="NTF2-like_dom_sf"/>
</dbReference>
<dbReference type="SUPFAM" id="SSF54427">
    <property type="entry name" value="NTF2-like"/>
    <property type="match status" value="1"/>
</dbReference>
<organism evidence="2 5">
    <name type="scientific">Coffea arabica</name>
    <name type="common">Arabian coffee</name>
    <dbReference type="NCBI Taxonomy" id="13443"/>
    <lineage>
        <taxon>Eukaryota</taxon>
        <taxon>Viridiplantae</taxon>
        <taxon>Streptophyta</taxon>
        <taxon>Embryophyta</taxon>
        <taxon>Tracheophyta</taxon>
        <taxon>Spermatophyta</taxon>
        <taxon>Magnoliopsida</taxon>
        <taxon>eudicotyledons</taxon>
        <taxon>Gunneridae</taxon>
        <taxon>Pentapetalae</taxon>
        <taxon>asterids</taxon>
        <taxon>lamiids</taxon>
        <taxon>Gentianales</taxon>
        <taxon>Rubiaceae</taxon>
        <taxon>Ixoroideae</taxon>
        <taxon>Gardenieae complex</taxon>
        <taxon>Bertiereae - Coffeeae clade</taxon>
        <taxon>Coffeeae</taxon>
        <taxon>Coffea</taxon>
    </lineage>
</organism>
<reference evidence="3 4" key="1">
    <citation type="submission" date="2025-05" db="UniProtKB">
        <authorList>
            <consortium name="RefSeq"/>
        </authorList>
    </citation>
    <scope>IDENTIFICATION</scope>
    <source>
        <tissue evidence="3 4">Leaves</tissue>
    </source>
</reference>
<feature type="transmembrane region" description="Helical" evidence="1">
    <location>
        <begin position="245"/>
        <end position="263"/>
    </location>
</feature>
<evidence type="ECO:0000313" key="5">
    <source>
        <dbReference type="RefSeq" id="XP_071921605.1"/>
    </source>
</evidence>
<sequence length="267" mass="30375">MISISFPFTCPTMPYEVPHQRLRQRACLSDRFHCFQSSSTNKLLPRDQGTLSVACKCSAQGLGSEADDRRALKTVLKLYKAIKNKNINELSDIIGEECLCNCNFVSTFQPFHGKEQVLGFFSSLMKNLGNNIEIVVQPTFHDGMNVGVSWKLEWGKDRVPLGKGLSFYTCHIYQGKVVINNVDMFLEPILHIEPLRLVSIVRLQFYFPVQCEWANLDVPQKTITSLTSAMDDICSRASFQGKAKAAMKIFFILFLVAALLYYLRHRF</sequence>
<keyword evidence="1" id="KW-0812">Transmembrane</keyword>
<dbReference type="PANTHER" id="PTHR33698">
    <property type="entry name" value="NUCLEAR TRANSPORT FACTOR 2 (NTF2)-LIKE PROTEIN"/>
    <property type="match status" value="1"/>
</dbReference>
<evidence type="ECO:0000313" key="3">
    <source>
        <dbReference type="RefSeq" id="XP_071921598.1"/>
    </source>
</evidence>
<evidence type="ECO:0000256" key="1">
    <source>
        <dbReference type="SAM" id="Phobius"/>
    </source>
</evidence>
<dbReference type="GeneID" id="140014534"/>
<protein>
    <recommendedName>
        <fullName evidence="6">SnoaL-like domain-containing protein</fullName>
    </recommendedName>
</protein>
<evidence type="ECO:0008006" key="6">
    <source>
        <dbReference type="Google" id="ProtNLM"/>
    </source>
</evidence>
<dbReference type="Proteomes" id="UP001652660">
    <property type="component" value="Chromosome 9e"/>
</dbReference>
<accession>A0ABM4VPZ8</accession>
<evidence type="ECO:0000313" key="4">
    <source>
        <dbReference type="RefSeq" id="XP_071921602.1"/>
    </source>
</evidence>
<keyword evidence="2" id="KW-1185">Reference proteome</keyword>
<dbReference type="RefSeq" id="XP_071921605.1">
    <property type="nucleotide sequence ID" value="XM_072065504.1"/>
</dbReference>
<proteinExistence type="predicted"/>
<dbReference type="Gene3D" id="3.10.450.50">
    <property type="match status" value="1"/>
</dbReference>
<name>A0ABM4VPZ8_COFAR</name>
<dbReference type="RefSeq" id="XP_071921602.1">
    <property type="nucleotide sequence ID" value="XM_072065501.1"/>
</dbReference>
<gene>
    <name evidence="5" type="primary">LOC140014534</name>
    <name evidence="4" type="synonym">LOC113709549</name>
    <name evidence="3" type="synonym">LOC140014530</name>
</gene>
<keyword evidence="1" id="KW-0472">Membrane</keyword>
<dbReference type="PANTHER" id="PTHR33698:SF6">
    <property type="entry name" value="TRANSMEMBRANE PROTEIN"/>
    <property type="match status" value="1"/>
</dbReference>
<dbReference type="RefSeq" id="XP_071921598.1">
    <property type="nucleotide sequence ID" value="XM_072065497.1"/>
</dbReference>